<protein>
    <recommendedName>
        <fullName evidence="2">FERM domain-containing protein</fullName>
    </recommendedName>
</protein>
<reference evidence="3 4" key="1">
    <citation type="submission" date="2023-02" db="EMBL/GenBank/DDBJ databases">
        <title>LHISI_Scaffold_Assembly.</title>
        <authorList>
            <person name="Stuart O.P."/>
            <person name="Cleave R."/>
            <person name="Magrath M.J.L."/>
            <person name="Mikheyev A.S."/>
        </authorList>
    </citation>
    <scope>NUCLEOTIDE SEQUENCE [LARGE SCALE GENOMIC DNA]</scope>
    <source>
        <strain evidence="3">Daus_M_001</strain>
        <tissue evidence="3">Leg muscle</tissue>
    </source>
</reference>
<dbReference type="InterPro" id="IPR041155">
    <property type="entry name" value="FERM_F1"/>
</dbReference>
<dbReference type="SMART" id="SM00295">
    <property type="entry name" value="B41"/>
    <property type="match status" value="1"/>
</dbReference>
<dbReference type="PROSITE" id="PS50057">
    <property type="entry name" value="FERM_3"/>
    <property type="match status" value="1"/>
</dbReference>
<keyword evidence="1" id="KW-0597">Phosphoprotein</keyword>
<dbReference type="InterPro" id="IPR000299">
    <property type="entry name" value="FERM_domain"/>
</dbReference>
<dbReference type="InterPro" id="IPR019749">
    <property type="entry name" value="Band_41_domain"/>
</dbReference>
<dbReference type="InterPro" id="IPR051286">
    <property type="entry name" value="JAK"/>
</dbReference>
<evidence type="ECO:0000256" key="1">
    <source>
        <dbReference type="ARBA" id="ARBA00022553"/>
    </source>
</evidence>
<dbReference type="CDD" id="cd14473">
    <property type="entry name" value="FERM_B-lobe"/>
    <property type="match status" value="1"/>
</dbReference>
<dbReference type="InterPro" id="IPR041046">
    <property type="entry name" value="FERM_F2"/>
</dbReference>
<dbReference type="Pfam" id="PF18379">
    <property type="entry name" value="FERM_F1"/>
    <property type="match status" value="1"/>
</dbReference>
<dbReference type="Pfam" id="PF18377">
    <property type="entry name" value="FERM_F2"/>
    <property type="match status" value="1"/>
</dbReference>
<sequence length="254" mass="29919">MEAVVKYARVYAYVNEDFRKTPLTSATTADEVCVRLAKEFGIGPRARQLFSLRLRGGKNVWFSPGSRLCEARPDSDYEFRLRFKVPDLERLKRTDIKAYDYYFHQVRSDLVNNKIPDISYERYKSEVVGLGVADMYRVMLEKGLNRQAVENNYKKYMPKEVIKHHLFFLKKPIHETLSKIKKDCRHDAWYVKSVYLKQFEDMAANYPCEEFKALMDEAGSVKTIWLRVIPFHDIFPGVSYRYDEKKEVGSGFLM</sequence>
<accession>A0ABQ9HB83</accession>
<dbReference type="EMBL" id="JARBHB010000006">
    <property type="protein sequence ID" value="KAJ8881577.1"/>
    <property type="molecule type" value="Genomic_DNA"/>
</dbReference>
<gene>
    <name evidence="3" type="ORF">PR048_018061</name>
</gene>
<name>A0ABQ9HB83_9NEOP</name>
<dbReference type="InterPro" id="IPR019748">
    <property type="entry name" value="FERM_central"/>
</dbReference>
<feature type="domain" description="FERM" evidence="2">
    <location>
        <begin position="6"/>
        <end position="254"/>
    </location>
</feature>
<organism evidence="3 4">
    <name type="scientific">Dryococelus australis</name>
    <dbReference type="NCBI Taxonomy" id="614101"/>
    <lineage>
        <taxon>Eukaryota</taxon>
        <taxon>Metazoa</taxon>
        <taxon>Ecdysozoa</taxon>
        <taxon>Arthropoda</taxon>
        <taxon>Hexapoda</taxon>
        <taxon>Insecta</taxon>
        <taxon>Pterygota</taxon>
        <taxon>Neoptera</taxon>
        <taxon>Polyneoptera</taxon>
        <taxon>Phasmatodea</taxon>
        <taxon>Verophasmatodea</taxon>
        <taxon>Anareolatae</taxon>
        <taxon>Phasmatidae</taxon>
        <taxon>Eurycanthinae</taxon>
        <taxon>Dryococelus</taxon>
    </lineage>
</organism>
<comment type="caution">
    <text evidence="3">The sequence shown here is derived from an EMBL/GenBank/DDBJ whole genome shotgun (WGS) entry which is preliminary data.</text>
</comment>
<evidence type="ECO:0000259" key="2">
    <source>
        <dbReference type="PROSITE" id="PS50057"/>
    </source>
</evidence>
<dbReference type="PANTHER" id="PTHR45807:SF7">
    <property type="entry name" value="TYROSINE-PROTEIN KINASE HOPSCOTCH"/>
    <property type="match status" value="1"/>
</dbReference>
<dbReference type="Proteomes" id="UP001159363">
    <property type="component" value="Chromosome 5"/>
</dbReference>
<evidence type="ECO:0000313" key="3">
    <source>
        <dbReference type="EMBL" id="KAJ8881577.1"/>
    </source>
</evidence>
<proteinExistence type="predicted"/>
<dbReference type="PANTHER" id="PTHR45807">
    <property type="entry name" value="TYROSINE-PROTEIN KINASE HOPSCOTCH"/>
    <property type="match status" value="1"/>
</dbReference>
<evidence type="ECO:0000313" key="4">
    <source>
        <dbReference type="Proteomes" id="UP001159363"/>
    </source>
</evidence>
<keyword evidence="4" id="KW-1185">Reference proteome</keyword>